<proteinExistence type="predicted"/>
<dbReference type="GO" id="GO:0016853">
    <property type="term" value="F:isomerase activity"/>
    <property type="evidence" value="ECO:0007669"/>
    <property type="project" value="UniProtKB-KW"/>
</dbReference>
<organism evidence="1 2">
    <name type="scientific">Pontibacter ummariensis</name>
    <dbReference type="NCBI Taxonomy" id="1610492"/>
    <lineage>
        <taxon>Bacteria</taxon>
        <taxon>Pseudomonadati</taxon>
        <taxon>Bacteroidota</taxon>
        <taxon>Cytophagia</taxon>
        <taxon>Cytophagales</taxon>
        <taxon>Hymenobacteraceae</taxon>
        <taxon>Pontibacter</taxon>
    </lineage>
</organism>
<dbReference type="OrthoDB" id="9813770at2"/>
<dbReference type="CDD" id="cd03025">
    <property type="entry name" value="DsbA_FrnE_like"/>
    <property type="match status" value="1"/>
</dbReference>
<dbReference type="InterPro" id="IPR036249">
    <property type="entry name" value="Thioredoxin-like_sf"/>
</dbReference>
<dbReference type="Pfam" id="PF13743">
    <property type="entry name" value="Thioredoxin_5"/>
    <property type="match status" value="1"/>
</dbReference>
<dbReference type="RefSeq" id="WP_089321788.1">
    <property type="nucleotide sequence ID" value="NZ_FZOQ01000039.1"/>
</dbReference>
<dbReference type="EMBL" id="FZOQ01000039">
    <property type="protein sequence ID" value="SNT28272.1"/>
    <property type="molecule type" value="Genomic_DNA"/>
</dbReference>
<accession>A0A239LEB3</accession>
<dbReference type="SUPFAM" id="SSF52833">
    <property type="entry name" value="Thioredoxin-like"/>
    <property type="match status" value="1"/>
</dbReference>
<keyword evidence="1" id="KW-0413">Isomerase</keyword>
<evidence type="ECO:0000313" key="1">
    <source>
        <dbReference type="EMBL" id="SNT28272.1"/>
    </source>
</evidence>
<evidence type="ECO:0000313" key="2">
    <source>
        <dbReference type="Proteomes" id="UP000198432"/>
    </source>
</evidence>
<reference evidence="2" key="1">
    <citation type="submission" date="2017-06" db="EMBL/GenBank/DDBJ databases">
        <authorList>
            <person name="Varghese N."/>
            <person name="Submissions S."/>
        </authorList>
    </citation>
    <scope>NUCLEOTIDE SEQUENCE [LARGE SCALE GENOMIC DNA]</scope>
    <source>
        <strain evidence="2">NKM1</strain>
    </source>
</reference>
<protein>
    <submittedName>
        <fullName evidence="1">Predicted dithiol-disulfide isomerase, DsbA family</fullName>
    </submittedName>
</protein>
<dbReference type="AlphaFoldDB" id="A0A239LEB3"/>
<dbReference type="Gene3D" id="1.10.472.60">
    <property type="entry name" value="putative protein disulfide isomerase domain"/>
    <property type="match status" value="1"/>
</dbReference>
<name>A0A239LEB3_9BACT</name>
<dbReference type="Proteomes" id="UP000198432">
    <property type="component" value="Unassembled WGS sequence"/>
</dbReference>
<sequence length="305" mass="34642">MANPLLCNPETGICEMPERAASEAVQTPQTIHTSPVKIIYFTDPICSSCWGIEPQLRKLKLEYGHLLEVEYRMGGLLPSWDIYNAGGISKPADVAQHWDEVSRYYQMPIDGYVWLTDPLSSSYPPSIAFKAAELQDREKAQLFLRKLREMVFIGNKNIARWEFMDEAALYASLDVAQLKQDYAGEGKRLFEEDLQLARKMRVRGFPTLFFTSQTGDTATLHGFRPYAHFEGMLLQLADKAQKRGYRRDNLDLFNYFSSLTAREFAELKGVSIQEADAVLSGFEQEGLLSSLAIRNGKLWTKSLSL</sequence>
<keyword evidence="2" id="KW-1185">Reference proteome</keyword>
<dbReference type="PANTHER" id="PTHR13887:SF47">
    <property type="entry name" value="CLPXP ADAPTER PROTEIN SPXH"/>
    <property type="match status" value="1"/>
</dbReference>
<dbReference type="PANTHER" id="PTHR13887">
    <property type="entry name" value="GLUTATHIONE S-TRANSFERASE KAPPA"/>
    <property type="match status" value="1"/>
</dbReference>
<dbReference type="Gene3D" id="3.40.30.10">
    <property type="entry name" value="Glutaredoxin"/>
    <property type="match status" value="1"/>
</dbReference>
<gene>
    <name evidence="1" type="ORF">SAMN06296052_13924</name>
</gene>